<dbReference type="AlphaFoldDB" id="A0A0R3XAK3"/>
<evidence type="ECO:0000313" key="5">
    <source>
        <dbReference type="EMBL" id="VDM35543.1"/>
    </source>
</evidence>
<dbReference type="SUPFAM" id="SSF57850">
    <property type="entry name" value="RING/U-box"/>
    <property type="match status" value="1"/>
</dbReference>
<dbReference type="EMBL" id="UYWX01021866">
    <property type="protein sequence ID" value="VDM35543.1"/>
    <property type="molecule type" value="Genomic_DNA"/>
</dbReference>
<evidence type="ECO:0000256" key="1">
    <source>
        <dbReference type="ARBA" id="ARBA00022884"/>
    </source>
</evidence>
<name>A0A0R3XAK3_HYDTA</name>
<dbReference type="Gene3D" id="3.30.40.10">
    <property type="entry name" value="Zinc/RING finger domain, C3HC4 (zinc finger)"/>
    <property type="match status" value="1"/>
</dbReference>
<organism evidence="7">
    <name type="scientific">Hydatigena taeniaeformis</name>
    <name type="common">Feline tapeworm</name>
    <name type="synonym">Taenia taeniaeformis</name>
    <dbReference type="NCBI Taxonomy" id="6205"/>
    <lineage>
        <taxon>Eukaryota</taxon>
        <taxon>Metazoa</taxon>
        <taxon>Spiralia</taxon>
        <taxon>Lophotrochozoa</taxon>
        <taxon>Platyhelminthes</taxon>
        <taxon>Cestoda</taxon>
        <taxon>Eucestoda</taxon>
        <taxon>Cyclophyllidea</taxon>
        <taxon>Taeniidae</taxon>
        <taxon>Hydatigera</taxon>
    </lineage>
</organism>
<dbReference type="SUPFAM" id="SSF54928">
    <property type="entry name" value="RNA-binding domain, RBD"/>
    <property type="match status" value="2"/>
</dbReference>
<proteinExistence type="predicted"/>
<keyword evidence="6" id="KW-1185">Reference proteome</keyword>
<feature type="domain" description="RRM" evidence="4">
    <location>
        <begin position="375"/>
        <end position="456"/>
    </location>
</feature>
<gene>
    <name evidence="5" type="ORF">TTAC_LOCUS10563</name>
</gene>
<dbReference type="Pfam" id="PF00076">
    <property type="entry name" value="RRM_1"/>
    <property type="match status" value="2"/>
</dbReference>
<dbReference type="Proteomes" id="UP000274429">
    <property type="component" value="Unassembled WGS sequence"/>
</dbReference>
<dbReference type="InterPro" id="IPR013083">
    <property type="entry name" value="Znf_RING/FYVE/PHD"/>
</dbReference>
<dbReference type="InterPro" id="IPR052462">
    <property type="entry name" value="SLIRP/GR-RBP-like"/>
</dbReference>
<sequence>MASAGADLICGVCTRLLSDPYSLPCGHTFCLRPCLLPHPKALAARCINCHTTFDVSQLRPNYTVATQMYRCKQEMKGEGEGVGATPPYKKEVDGNMLLSERCGACRKSVEAEALEICLHCHHSICPQCREKHRNNSMKEAMTEKNWLEKCLTKVRLLEEMVSSITPLPIMQKHLSDIFTVVGQHLSDFDLVVSDGLIPLPQLFPLCADEARRGKMINQSMFAQSTTAITKTTATSQVRLYIGGLRLSHTESQLRQHFAQYGAVTDCYIVRDCKTDESKGYAFVTFQEAAEASRALADCPHFIEGGPVCVKPSKGKKKEEREEEEEEEKEEETAAAASTSVAKALGFTSTKKGVVGKKKHKNEGSSNDSRAEVNKLRLFVGNLSPSITQQELRQHFSHYGKVTSVDVILDRESGKARGIAFVNMSTHVEVEAVLDARPHRLNGESIIVRPAHARALREAAPSNVEKADLRFVGFAPMPRTRRSMIRRGRTMYTPSCFLDSRERRQER</sequence>
<protein>
    <submittedName>
        <fullName evidence="7">RRM domain-containing protein</fullName>
    </submittedName>
</protein>
<dbReference type="InterPro" id="IPR000504">
    <property type="entry name" value="RRM_dom"/>
</dbReference>
<feature type="domain" description="RRM" evidence="4">
    <location>
        <begin position="237"/>
        <end position="314"/>
    </location>
</feature>
<evidence type="ECO:0000313" key="7">
    <source>
        <dbReference type="WBParaSite" id="TTAC_0001058001-mRNA-1"/>
    </source>
</evidence>
<evidence type="ECO:0000256" key="3">
    <source>
        <dbReference type="SAM" id="MobiDB-lite"/>
    </source>
</evidence>
<dbReference type="InterPro" id="IPR035979">
    <property type="entry name" value="RBD_domain_sf"/>
</dbReference>
<dbReference type="SMART" id="SM00360">
    <property type="entry name" value="RRM"/>
    <property type="match status" value="2"/>
</dbReference>
<feature type="compositionally biased region" description="Acidic residues" evidence="3">
    <location>
        <begin position="320"/>
        <end position="332"/>
    </location>
</feature>
<dbReference type="OrthoDB" id="78437at2759"/>
<evidence type="ECO:0000313" key="6">
    <source>
        <dbReference type="Proteomes" id="UP000274429"/>
    </source>
</evidence>
<evidence type="ECO:0000259" key="4">
    <source>
        <dbReference type="PROSITE" id="PS50102"/>
    </source>
</evidence>
<keyword evidence="1 2" id="KW-0694">RNA-binding</keyword>
<reference evidence="7" key="1">
    <citation type="submission" date="2017-02" db="UniProtKB">
        <authorList>
            <consortium name="WormBaseParasite"/>
        </authorList>
    </citation>
    <scope>IDENTIFICATION</scope>
</reference>
<evidence type="ECO:0000256" key="2">
    <source>
        <dbReference type="PROSITE-ProRule" id="PRU00176"/>
    </source>
</evidence>
<dbReference type="InterPro" id="IPR012677">
    <property type="entry name" value="Nucleotide-bd_a/b_plait_sf"/>
</dbReference>
<dbReference type="Gene3D" id="3.30.70.330">
    <property type="match status" value="2"/>
</dbReference>
<dbReference type="PROSITE" id="PS50102">
    <property type="entry name" value="RRM"/>
    <property type="match status" value="2"/>
</dbReference>
<dbReference type="WBParaSite" id="TTAC_0001058001-mRNA-1">
    <property type="protein sequence ID" value="TTAC_0001058001-mRNA-1"/>
    <property type="gene ID" value="TTAC_0001058001"/>
</dbReference>
<dbReference type="STRING" id="6205.A0A0R3XAK3"/>
<dbReference type="PANTHER" id="PTHR48027">
    <property type="entry name" value="HETEROGENEOUS NUCLEAR RIBONUCLEOPROTEIN 87F-RELATED"/>
    <property type="match status" value="1"/>
</dbReference>
<dbReference type="GO" id="GO:0003723">
    <property type="term" value="F:RNA binding"/>
    <property type="evidence" value="ECO:0007669"/>
    <property type="project" value="UniProtKB-UniRule"/>
</dbReference>
<reference evidence="5 6" key="2">
    <citation type="submission" date="2018-11" db="EMBL/GenBank/DDBJ databases">
        <authorList>
            <consortium name="Pathogen Informatics"/>
        </authorList>
    </citation>
    <scope>NUCLEOTIDE SEQUENCE [LARGE SCALE GENOMIC DNA]</scope>
</reference>
<accession>A0A0R3XAK3</accession>
<feature type="region of interest" description="Disordered" evidence="3">
    <location>
        <begin position="309"/>
        <end position="339"/>
    </location>
</feature>